<dbReference type="InterPro" id="IPR011010">
    <property type="entry name" value="DNA_brk_join_enz"/>
</dbReference>
<name>A0A557P8P4_9VIBR</name>
<gene>
    <name evidence="4" type="ORF">FOF44_08065</name>
</gene>
<evidence type="ECO:0000256" key="2">
    <source>
        <dbReference type="ARBA" id="ARBA00023172"/>
    </source>
</evidence>
<dbReference type="SUPFAM" id="SSF56349">
    <property type="entry name" value="DNA breaking-rejoining enzymes"/>
    <property type="match status" value="1"/>
</dbReference>
<dbReference type="Proteomes" id="UP000319828">
    <property type="component" value="Unassembled WGS sequence"/>
</dbReference>
<sequence>MMRKNIPLMSDPTQLKESIKLFSKPIGYQDFVELTHGLYSHNSLLSMVNDWNRFVDFCRSHHVNPLPASVTAIRLFLEHESRQRKYASIRRYSLTIGLVHRLHSLPEPTNHRQIHFTLSALRNMKKGDAAQATPFTENHLNKLFKCLAESDSIKDLRDLLIYSLMFECFLKRGQLRDLTLHQIDLLHDECAQLMIGDNAYQLTPRTSLLLQKWLAVLGDGYQGALFCRIDKHGNLGNESLNDSSIYRVFRRASDRLNLPEHLAFSGQSSRVGASQDRYKKGYNLRQIQQLGRWTSAVMPAQYVGKHALSESEQLLFKKIKSWD</sequence>
<dbReference type="InterPro" id="IPR010998">
    <property type="entry name" value="Integrase_recombinase_N"/>
</dbReference>
<dbReference type="Gene3D" id="1.10.150.130">
    <property type="match status" value="1"/>
</dbReference>
<dbReference type="PANTHER" id="PTHR34605:SF4">
    <property type="entry name" value="DNA ADENINE METHYLTRANSFERASE"/>
    <property type="match status" value="1"/>
</dbReference>
<protein>
    <submittedName>
        <fullName evidence="4">Tyrosine-type recombinase/integrase</fullName>
    </submittedName>
</protein>
<dbReference type="PANTHER" id="PTHR34605">
    <property type="entry name" value="PHAGE_INTEGRASE DOMAIN-CONTAINING PROTEIN"/>
    <property type="match status" value="1"/>
</dbReference>
<dbReference type="Gene3D" id="1.10.443.10">
    <property type="entry name" value="Intergrase catalytic core"/>
    <property type="match status" value="1"/>
</dbReference>
<reference evidence="4 5" key="1">
    <citation type="submission" date="2019-07" db="EMBL/GenBank/DDBJ databases">
        <title>The draft genome sequence of Vibrio algivorus M1486.</title>
        <authorList>
            <person name="Meng X."/>
        </authorList>
    </citation>
    <scope>NUCLEOTIDE SEQUENCE [LARGE SCALE GENOMIC DNA]</scope>
    <source>
        <strain evidence="4 5">M1486</strain>
    </source>
</reference>
<proteinExistence type="predicted"/>
<evidence type="ECO:0000313" key="4">
    <source>
        <dbReference type="EMBL" id="TVO37022.1"/>
    </source>
</evidence>
<evidence type="ECO:0000259" key="3">
    <source>
        <dbReference type="PROSITE" id="PS51898"/>
    </source>
</evidence>
<dbReference type="SUPFAM" id="SSF47823">
    <property type="entry name" value="lambda integrase-like, N-terminal domain"/>
    <property type="match status" value="1"/>
</dbReference>
<dbReference type="GO" id="GO:0006310">
    <property type="term" value="P:DNA recombination"/>
    <property type="evidence" value="ECO:0007669"/>
    <property type="project" value="UniProtKB-KW"/>
</dbReference>
<dbReference type="AlphaFoldDB" id="A0A557P8P4"/>
<evidence type="ECO:0000256" key="1">
    <source>
        <dbReference type="ARBA" id="ARBA00023125"/>
    </source>
</evidence>
<accession>A0A557P8P4</accession>
<dbReference type="GO" id="GO:0015074">
    <property type="term" value="P:DNA integration"/>
    <property type="evidence" value="ECO:0007669"/>
    <property type="project" value="InterPro"/>
</dbReference>
<organism evidence="4 5">
    <name type="scientific">Vibrio algivorus</name>
    <dbReference type="NCBI Taxonomy" id="1667024"/>
    <lineage>
        <taxon>Bacteria</taxon>
        <taxon>Pseudomonadati</taxon>
        <taxon>Pseudomonadota</taxon>
        <taxon>Gammaproteobacteria</taxon>
        <taxon>Vibrionales</taxon>
        <taxon>Vibrionaceae</taxon>
        <taxon>Vibrio</taxon>
    </lineage>
</organism>
<keyword evidence="2" id="KW-0233">DNA recombination</keyword>
<dbReference type="GO" id="GO:0003677">
    <property type="term" value="F:DNA binding"/>
    <property type="evidence" value="ECO:0007669"/>
    <property type="project" value="UniProtKB-KW"/>
</dbReference>
<dbReference type="OrthoDB" id="5914130at2"/>
<dbReference type="Pfam" id="PF00589">
    <property type="entry name" value="Phage_integrase"/>
    <property type="match status" value="1"/>
</dbReference>
<dbReference type="InterPro" id="IPR013762">
    <property type="entry name" value="Integrase-like_cat_sf"/>
</dbReference>
<dbReference type="EMBL" id="VMKJ01000012">
    <property type="protein sequence ID" value="TVO37022.1"/>
    <property type="molecule type" value="Genomic_DNA"/>
</dbReference>
<evidence type="ECO:0000313" key="5">
    <source>
        <dbReference type="Proteomes" id="UP000319828"/>
    </source>
</evidence>
<dbReference type="InterPro" id="IPR002104">
    <property type="entry name" value="Integrase_catalytic"/>
</dbReference>
<dbReference type="InterPro" id="IPR052925">
    <property type="entry name" value="Phage_Integrase-like_Recomb"/>
</dbReference>
<feature type="domain" description="Tyr recombinase" evidence="3">
    <location>
        <begin position="130"/>
        <end position="320"/>
    </location>
</feature>
<comment type="caution">
    <text evidence="4">The sequence shown here is derived from an EMBL/GenBank/DDBJ whole genome shotgun (WGS) entry which is preliminary data.</text>
</comment>
<keyword evidence="1" id="KW-0238">DNA-binding</keyword>
<dbReference type="PROSITE" id="PS51898">
    <property type="entry name" value="TYR_RECOMBINASE"/>
    <property type="match status" value="1"/>
</dbReference>